<reference evidence="2 3" key="1">
    <citation type="submission" date="2024-09" db="EMBL/GenBank/DDBJ databases">
        <authorList>
            <person name="Sun Q."/>
            <person name="Mori K."/>
        </authorList>
    </citation>
    <scope>NUCLEOTIDE SEQUENCE [LARGE SCALE GENOMIC DNA]</scope>
    <source>
        <strain evidence="2 3">KCTC 23076</strain>
    </source>
</reference>
<gene>
    <name evidence="2" type="ORF">ACFFGH_22015</name>
</gene>
<protein>
    <submittedName>
        <fullName evidence="2">Nuclear transport factor 2 family protein</fullName>
    </submittedName>
</protein>
<feature type="domain" description="SnoaL-like" evidence="1">
    <location>
        <begin position="12"/>
        <end position="137"/>
    </location>
</feature>
<dbReference type="Pfam" id="PF13474">
    <property type="entry name" value="SnoaL_3"/>
    <property type="match status" value="1"/>
</dbReference>
<proteinExistence type="predicted"/>
<comment type="caution">
    <text evidence="2">The sequence shown here is derived from an EMBL/GenBank/DDBJ whole genome shotgun (WGS) entry which is preliminary data.</text>
</comment>
<dbReference type="InterPro" id="IPR037401">
    <property type="entry name" value="SnoaL-like"/>
</dbReference>
<organism evidence="2 3">
    <name type="scientific">Lysobacter korlensis</name>
    <dbReference type="NCBI Taxonomy" id="553636"/>
    <lineage>
        <taxon>Bacteria</taxon>
        <taxon>Pseudomonadati</taxon>
        <taxon>Pseudomonadota</taxon>
        <taxon>Gammaproteobacteria</taxon>
        <taxon>Lysobacterales</taxon>
        <taxon>Lysobacteraceae</taxon>
        <taxon>Lysobacter</taxon>
    </lineage>
</organism>
<evidence type="ECO:0000313" key="2">
    <source>
        <dbReference type="EMBL" id="MFC0680518.1"/>
    </source>
</evidence>
<dbReference type="SUPFAM" id="SSF54427">
    <property type="entry name" value="NTF2-like"/>
    <property type="match status" value="1"/>
</dbReference>
<dbReference type="RefSeq" id="WP_386672327.1">
    <property type="nucleotide sequence ID" value="NZ_JBHLTG010000005.1"/>
</dbReference>
<evidence type="ECO:0000313" key="3">
    <source>
        <dbReference type="Proteomes" id="UP001589896"/>
    </source>
</evidence>
<accession>A0ABV6RXA3</accession>
<keyword evidence="3" id="KW-1185">Reference proteome</keyword>
<dbReference type="Proteomes" id="UP001589896">
    <property type="component" value="Unassembled WGS sequence"/>
</dbReference>
<dbReference type="EMBL" id="JBHLTG010000005">
    <property type="protein sequence ID" value="MFC0680518.1"/>
    <property type="molecule type" value="Genomic_DNA"/>
</dbReference>
<sequence>MTDPAEPTAADVLAAASAIVDAFAATDGDRYFATFAPDATFVFHTEAERLPNRAAYERIWAGWVGSGWRVISCTSSDPLPQTFPGGAVFTHTVDTTVDTGEGTESYRERETIVFRLAAGTDATGSGLVAIHEHLSPMPAASD</sequence>
<evidence type="ECO:0000259" key="1">
    <source>
        <dbReference type="Pfam" id="PF13474"/>
    </source>
</evidence>
<dbReference type="InterPro" id="IPR032710">
    <property type="entry name" value="NTF2-like_dom_sf"/>
</dbReference>
<name>A0ABV6RXA3_9GAMM</name>
<dbReference type="Gene3D" id="3.10.450.50">
    <property type="match status" value="1"/>
</dbReference>